<dbReference type="Gene3D" id="3.40.50.2000">
    <property type="entry name" value="Glycogen Phosphorylase B"/>
    <property type="match status" value="2"/>
</dbReference>
<dbReference type="EMBL" id="JACEFO010001947">
    <property type="protein sequence ID" value="KAF8692269.1"/>
    <property type="molecule type" value="Genomic_DNA"/>
</dbReference>
<dbReference type="EC" id="2.4.1.-" evidence="4"/>
<dbReference type="PANTHER" id="PTHR48048">
    <property type="entry name" value="GLYCOSYLTRANSFERASE"/>
    <property type="match status" value="1"/>
</dbReference>
<dbReference type="InterPro" id="IPR002213">
    <property type="entry name" value="UDP_glucos_trans"/>
</dbReference>
<name>A0A835BAF0_9POAL</name>
<evidence type="ECO:0000256" key="1">
    <source>
        <dbReference type="ARBA" id="ARBA00009995"/>
    </source>
</evidence>
<organism evidence="5 6">
    <name type="scientific">Digitaria exilis</name>
    <dbReference type="NCBI Taxonomy" id="1010633"/>
    <lineage>
        <taxon>Eukaryota</taxon>
        <taxon>Viridiplantae</taxon>
        <taxon>Streptophyta</taxon>
        <taxon>Embryophyta</taxon>
        <taxon>Tracheophyta</taxon>
        <taxon>Spermatophyta</taxon>
        <taxon>Magnoliopsida</taxon>
        <taxon>Liliopsida</taxon>
        <taxon>Poales</taxon>
        <taxon>Poaceae</taxon>
        <taxon>PACMAD clade</taxon>
        <taxon>Panicoideae</taxon>
        <taxon>Panicodae</taxon>
        <taxon>Paniceae</taxon>
        <taxon>Anthephorinae</taxon>
        <taxon>Digitaria</taxon>
    </lineage>
</organism>
<dbReference type="OrthoDB" id="5835829at2759"/>
<proteinExistence type="inferred from homology"/>
<dbReference type="SUPFAM" id="SSF53756">
    <property type="entry name" value="UDP-Glycosyltransferase/glycogen phosphorylase"/>
    <property type="match status" value="1"/>
</dbReference>
<dbReference type="AlphaFoldDB" id="A0A835BAF0"/>
<dbReference type="CDD" id="cd03784">
    <property type="entry name" value="GT1_Gtf-like"/>
    <property type="match status" value="1"/>
</dbReference>
<protein>
    <recommendedName>
        <fullName evidence="4">Glycosyltransferase</fullName>
        <ecNumber evidence="4">2.4.1.-</ecNumber>
    </recommendedName>
</protein>
<evidence type="ECO:0000313" key="5">
    <source>
        <dbReference type="EMBL" id="KAF8692269.1"/>
    </source>
</evidence>
<evidence type="ECO:0000256" key="4">
    <source>
        <dbReference type="RuleBase" id="RU362057"/>
    </source>
</evidence>
<dbReference type="PANTHER" id="PTHR48048:SF23">
    <property type="entry name" value="GLYCOSYLTRANSFERASE"/>
    <property type="match status" value="1"/>
</dbReference>
<reference evidence="5" key="1">
    <citation type="submission" date="2020-07" db="EMBL/GenBank/DDBJ databases">
        <title>Genome sequence and genetic diversity analysis of an under-domesticated orphan crop, white fonio (Digitaria exilis).</title>
        <authorList>
            <person name="Bennetzen J.L."/>
            <person name="Chen S."/>
            <person name="Ma X."/>
            <person name="Wang X."/>
            <person name="Yssel A.E.J."/>
            <person name="Chaluvadi S.R."/>
            <person name="Johnson M."/>
            <person name="Gangashetty P."/>
            <person name="Hamidou F."/>
            <person name="Sanogo M.D."/>
            <person name="Zwaenepoel A."/>
            <person name="Wallace J."/>
            <person name="Van De Peer Y."/>
            <person name="Van Deynze A."/>
        </authorList>
    </citation>
    <scope>NUCLEOTIDE SEQUENCE</scope>
    <source>
        <tissue evidence="5">Leaves</tissue>
    </source>
</reference>
<evidence type="ECO:0000256" key="3">
    <source>
        <dbReference type="RuleBase" id="RU003718"/>
    </source>
</evidence>
<keyword evidence="2 3" id="KW-0808">Transferase</keyword>
<dbReference type="Proteomes" id="UP000636709">
    <property type="component" value="Unassembled WGS sequence"/>
</dbReference>
<keyword evidence="6" id="KW-1185">Reference proteome</keyword>
<dbReference type="FunFam" id="3.40.50.2000:FF:000020">
    <property type="entry name" value="Glycosyltransferase"/>
    <property type="match status" value="1"/>
</dbReference>
<dbReference type="InterPro" id="IPR035595">
    <property type="entry name" value="UDP_glycos_trans_CS"/>
</dbReference>
<accession>A0A835BAF0</accession>
<dbReference type="PROSITE" id="PS00375">
    <property type="entry name" value="UDPGT"/>
    <property type="match status" value="1"/>
</dbReference>
<dbReference type="Pfam" id="PF00201">
    <property type="entry name" value="UDPGT"/>
    <property type="match status" value="1"/>
</dbReference>
<dbReference type="GO" id="GO:0035251">
    <property type="term" value="F:UDP-glucosyltransferase activity"/>
    <property type="evidence" value="ECO:0007669"/>
    <property type="project" value="InterPro"/>
</dbReference>
<dbReference type="InterPro" id="IPR050481">
    <property type="entry name" value="UDP-glycosyltransf_plant"/>
</dbReference>
<evidence type="ECO:0000256" key="2">
    <source>
        <dbReference type="ARBA" id="ARBA00022679"/>
    </source>
</evidence>
<keyword evidence="3" id="KW-0328">Glycosyltransferase</keyword>
<comment type="similarity">
    <text evidence="1 3">Belongs to the UDP-glycosyltransferase family.</text>
</comment>
<gene>
    <name evidence="5" type="ORF">HU200_039876</name>
</gene>
<sequence>MAKRTTTVVLFPGVGVGHLTPMLELANALLRRGGDALHVAVALVEPPVMDTGFITTLARAQSATNTAITFHVLPPPPPPNSGEPPPPPETEEEAFTRMLGFLRAANAPLRDLLRSLPSAKALVLDMFCAGALGVAAELAIPAYFFFPSGAAGLAVFLALPSTRAATFADAASTVLTFHGAPPLRVADLPQGLDAMLAVADRMPDARGILVNSFDSLEPDAMRALRDGLCLPPHRPTPPVYCVGPLVSPGSGGGEEEHGCLRWMDAQPDRSVVFLCFGSMGAFPNTQLGAIAAGLENSGERFLWVIRSSSIAPPGAGEPRDGGGDLDAVLPVGFRERTEGRGLVLRQWAPQPAVLRHRAAGAFVTHCGWNSTLEGVAAGLPLLCWPLYAEQRMNRVRIVEDMGLGVEVAMDDDGKVDAEEVEKKVRWVMGDSNDARKLRERAAAARERAAEAVADGGPSDVAFGEFLKDLFEACQGRG</sequence>
<comment type="caution">
    <text evidence="5">The sequence shown here is derived from an EMBL/GenBank/DDBJ whole genome shotgun (WGS) entry which is preliminary data.</text>
</comment>
<evidence type="ECO:0000313" key="6">
    <source>
        <dbReference type="Proteomes" id="UP000636709"/>
    </source>
</evidence>